<dbReference type="RefSeq" id="WP_193528773.1">
    <property type="nucleotide sequence ID" value="NZ_JADCJZ010000001.1"/>
</dbReference>
<name>A0ABR9QQF9_9ACTN</name>
<dbReference type="EMBL" id="JADCJZ010000001">
    <property type="protein sequence ID" value="MBE5023308.1"/>
    <property type="molecule type" value="Genomic_DNA"/>
</dbReference>
<dbReference type="PANTHER" id="PTHR34580:SF3">
    <property type="entry name" value="PROTEIN PAFB"/>
    <property type="match status" value="1"/>
</dbReference>
<accession>A0ABR9QQF9</accession>
<dbReference type="Proteomes" id="UP001194273">
    <property type="component" value="Unassembled WGS sequence"/>
</dbReference>
<reference evidence="2 3" key="1">
    <citation type="submission" date="2020-10" db="EMBL/GenBank/DDBJ databases">
        <title>ChiBAC.</title>
        <authorList>
            <person name="Zenner C."/>
            <person name="Hitch T.C.A."/>
            <person name="Clavel T."/>
        </authorList>
    </citation>
    <scope>NUCLEOTIDE SEQUENCE [LARGE SCALE GENOMIC DNA]</scope>
    <source>
        <strain evidence="2 3">DSM 107455</strain>
    </source>
</reference>
<comment type="caution">
    <text evidence="2">The sequence shown here is derived from an EMBL/GenBank/DDBJ whole genome shotgun (WGS) entry which is preliminary data.</text>
</comment>
<dbReference type="InterPro" id="IPR026881">
    <property type="entry name" value="WYL_dom"/>
</dbReference>
<protein>
    <submittedName>
        <fullName evidence="2">WYL domain-containing protein</fullName>
    </submittedName>
</protein>
<dbReference type="PROSITE" id="PS52050">
    <property type="entry name" value="WYL"/>
    <property type="match status" value="1"/>
</dbReference>
<dbReference type="PANTHER" id="PTHR34580">
    <property type="match status" value="1"/>
</dbReference>
<proteinExistence type="predicted"/>
<sequence>MRLTHDDERARRICSLALDFMNARSPLPTSAIARAHYPDLREDAFRKAFSRDRAMLEACGVSLVERRQGGGEALWEADVERSFAQGAELAPAGAAALELACRPLAQDPSFPPARELRLALAKVARAFAETLAVGDAVGAGARREVATLRGCLTGRRAARVTYVDASGHESERLIAPYAFFGLRGVLYLVAGLLDESGNEVADHVRTYRVDRFRRVREEPGASFELPTDFSVDDWRRLPFQLGPTTFEAVFRVEAGREEDVRRAVDRQGRLERRGSDLVLLVPGSDVEAAASWAVAMGVRPVGPEELVGAWRRVLEGAMRDGS</sequence>
<organism evidence="2 3">
    <name type="scientific">Thermophilibacter gallinarum</name>
    <dbReference type="NCBI Taxonomy" id="2779357"/>
    <lineage>
        <taxon>Bacteria</taxon>
        <taxon>Bacillati</taxon>
        <taxon>Actinomycetota</taxon>
        <taxon>Coriobacteriia</taxon>
        <taxon>Coriobacteriales</taxon>
        <taxon>Atopobiaceae</taxon>
        <taxon>Thermophilibacter</taxon>
    </lineage>
</organism>
<evidence type="ECO:0000313" key="3">
    <source>
        <dbReference type="Proteomes" id="UP001194273"/>
    </source>
</evidence>
<keyword evidence="3" id="KW-1185">Reference proteome</keyword>
<gene>
    <name evidence="2" type="ORF">INF26_00300</name>
</gene>
<feature type="domain" description="WYL" evidence="1">
    <location>
        <begin position="145"/>
        <end position="216"/>
    </location>
</feature>
<evidence type="ECO:0000259" key="1">
    <source>
        <dbReference type="Pfam" id="PF13280"/>
    </source>
</evidence>
<evidence type="ECO:0000313" key="2">
    <source>
        <dbReference type="EMBL" id="MBE5023308.1"/>
    </source>
</evidence>
<dbReference type="Pfam" id="PF13280">
    <property type="entry name" value="WYL"/>
    <property type="match status" value="1"/>
</dbReference>
<dbReference type="InterPro" id="IPR051534">
    <property type="entry name" value="CBASS_pafABC_assoc_protein"/>
</dbReference>